<accession>A0A2G5CPP0</accession>
<keyword evidence="2" id="KW-1185">Reference proteome</keyword>
<protein>
    <submittedName>
        <fullName evidence="1">Uncharacterized protein</fullName>
    </submittedName>
</protein>
<evidence type="ECO:0000313" key="1">
    <source>
        <dbReference type="EMBL" id="PIA33246.1"/>
    </source>
</evidence>
<dbReference type="AlphaFoldDB" id="A0A2G5CPP0"/>
<proteinExistence type="predicted"/>
<dbReference type="EMBL" id="KZ305059">
    <property type="protein sequence ID" value="PIA33246.1"/>
    <property type="molecule type" value="Genomic_DNA"/>
</dbReference>
<organism evidence="1 2">
    <name type="scientific">Aquilegia coerulea</name>
    <name type="common">Rocky mountain columbine</name>
    <dbReference type="NCBI Taxonomy" id="218851"/>
    <lineage>
        <taxon>Eukaryota</taxon>
        <taxon>Viridiplantae</taxon>
        <taxon>Streptophyta</taxon>
        <taxon>Embryophyta</taxon>
        <taxon>Tracheophyta</taxon>
        <taxon>Spermatophyta</taxon>
        <taxon>Magnoliopsida</taxon>
        <taxon>Ranunculales</taxon>
        <taxon>Ranunculaceae</taxon>
        <taxon>Thalictroideae</taxon>
        <taxon>Aquilegia</taxon>
    </lineage>
</organism>
<sequence length="102" mass="11503">MVKGGAVLNKDGVSGTVYFTPRKRWPNYSDWDSLVSKLGFMVFTSMPLATQQTGACQQDHTIILPEKSMVRLRMKSVMHAGDLENVTIGDDDMHTDNHNRYL</sequence>
<gene>
    <name evidence="1" type="ORF">AQUCO_04200184v1</name>
</gene>
<name>A0A2G5CPP0_AQUCA</name>
<reference evidence="1 2" key="1">
    <citation type="submission" date="2017-09" db="EMBL/GenBank/DDBJ databases">
        <title>WGS assembly of Aquilegia coerulea Goldsmith.</title>
        <authorList>
            <person name="Hodges S."/>
            <person name="Kramer E."/>
            <person name="Nordborg M."/>
            <person name="Tomkins J."/>
            <person name="Borevitz J."/>
            <person name="Derieg N."/>
            <person name="Yan J."/>
            <person name="Mihaltcheva S."/>
            <person name="Hayes R.D."/>
            <person name="Rokhsar D."/>
        </authorList>
    </citation>
    <scope>NUCLEOTIDE SEQUENCE [LARGE SCALE GENOMIC DNA]</scope>
    <source>
        <strain evidence="2">cv. Goldsmith</strain>
    </source>
</reference>
<dbReference type="OrthoDB" id="2015551at2759"/>
<evidence type="ECO:0000313" key="2">
    <source>
        <dbReference type="Proteomes" id="UP000230069"/>
    </source>
</evidence>
<dbReference type="Proteomes" id="UP000230069">
    <property type="component" value="Unassembled WGS sequence"/>
</dbReference>
<dbReference type="InParanoid" id="A0A2G5CPP0"/>